<sequence>MVRVWLIFWCALGMIQGGHAMDCPLLLRLWIESLIPMTPTAFVFEVAVLDASLDAVVVRMDEGWVVEIALCFDGFRIGWAAFEETQSRQGSSSQNLGVLGCQLHQECRSYWLSCRNREE</sequence>
<feature type="chain" id="PRO_5043370305" description="Secreted protein" evidence="1">
    <location>
        <begin position="21"/>
        <end position="119"/>
    </location>
</feature>
<dbReference type="AlphaFoldDB" id="A0AAV0C366"/>
<organism evidence="2 3">
    <name type="scientific">Cuscuta epithymum</name>
    <dbReference type="NCBI Taxonomy" id="186058"/>
    <lineage>
        <taxon>Eukaryota</taxon>
        <taxon>Viridiplantae</taxon>
        <taxon>Streptophyta</taxon>
        <taxon>Embryophyta</taxon>
        <taxon>Tracheophyta</taxon>
        <taxon>Spermatophyta</taxon>
        <taxon>Magnoliopsida</taxon>
        <taxon>eudicotyledons</taxon>
        <taxon>Gunneridae</taxon>
        <taxon>Pentapetalae</taxon>
        <taxon>asterids</taxon>
        <taxon>lamiids</taxon>
        <taxon>Solanales</taxon>
        <taxon>Convolvulaceae</taxon>
        <taxon>Cuscuteae</taxon>
        <taxon>Cuscuta</taxon>
        <taxon>Cuscuta subgen. Cuscuta</taxon>
    </lineage>
</organism>
<comment type="caution">
    <text evidence="2">The sequence shown here is derived from an EMBL/GenBank/DDBJ whole genome shotgun (WGS) entry which is preliminary data.</text>
</comment>
<proteinExistence type="predicted"/>
<dbReference type="EMBL" id="CAMAPF010000006">
    <property type="protein sequence ID" value="CAH9055741.1"/>
    <property type="molecule type" value="Genomic_DNA"/>
</dbReference>
<name>A0AAV0C366_9ASTE</name>
<gene>
    <name evidence="2" type="ORF">CEPIT_LOCUS842</name>
</gene>
<keyword evidence="3" id="KW-1185">Reference proteome</keyword>
<keyword evidence="1" id="KW-0732">Signal</keyword>
<protein>
    <recommendedName>
        <fullName evidence="4">Secreted protein</fullName>
    </recommendedName>
</protein>
<feature type="signal peptide" evidence="1">
    <location>
        <begin position="1"/>
        <end position="20"/>
    </location>
</feature>
<reference evidence="2" key="1">
    <citation type="submission" date="2022-07" db="EMBL/GenBank/DDBJ databases">
        <authorList>
            <person name="Macas J."/>
            <person name="Novak P."/>
            <person name="Neumann P."/>
        </authorList>
    </citation>
    <scope>NUCLEOTIDE SEQUENCE</scope>
</reference>
<evidence type="ECO:0000256" key="1">
    <source>
        <dbReference type="SAM" id="SignalP"/>
    </source>
</evidence>
<dbReference type="Proteomes" id="UP001152523">
    <property type="component" value="Unassembled WGS sequence"/>
</dbReference>
<accession>A0AAV0C366</accession>
<evidence type="ECO:0000313" key="2">
    <source>
        <dbReference type="EMBL" id="CAH9055741.1"/>
    </source>
</evidence>
<evidence type="ECO:0008006" key="4">
    <source>
        <dbReference type="Google" id="ProtNLM"/>
    </source>
</evidence>
<evidence type="ECO:0000313" key="3">
    <source>
        <dbReference type="Proteomes" id="UP001152523"/>
    </source>
</evidence>